<proteinExistence type="predicted"/>
<name>A0AAD7F8H0_9AGAR</name>
<feature type="domain" description="HNH nuclease" evidence="1">
    <location>
        <begin position="131"/>
        <end position="198"/>
    </location>
</feature>
<keyword evidence="3" id="KW-1185">Reference proteome</keyword>
<evidence type="ECO:0000259" key="1">
    <source>
        <dbReference type="Pfam" id="PF13391"/>
    </source>
</evidence>
<sequence>MSLQPAAPLRPPDPQLPTLDSRDLVAIFHPLQNSQGAPILRFPAFPINPDPDGDNCNCSPHQHVADESADPDALLVAGYYQLVVVAEGGHLVYDYDVCSSFDGWVPPADIPVRWRGQEAPLSHSGPAIKACIVTGATSCLTESRLVPRSAVQWSAHYYLLIKTCYGGDTAEDLDSARNVIPLRTDLHLAWNHGLFVFVPYAGRIVPVVLDDTSAGHGELAYKYHLRDIAFPDQVLRGYLFVRFAWDILKFHASGLPDFVKIRMPPATRVADLKRSNFGMDREGEKAKRVAGWAKGGNWSWSHISDGE</sequence>
<gene>
    <name evidence="2" type="ORF">FB45DRAFT_1039391</name>
</gene>
<dbReference type="Pfam" id="PF13391">
    <property type="entry name" value="HNH_2"/>
    <property type="match status" value="1"/>
</dbReference>
<accession>A0AAD7F8H0</accession>
<dbReference type="EMBL" id="JARKIF010000043">
    <property type="protein sequence ID" value="KAJ7608717.1"/>
    <property type="molecule type" value="Genomic_DNA"/>
</dbReference>
<evidence type="ECO:0000313" key="2">
    <source>
        <dbReference type="EMBL" id="KAJ7608717.1"/>
    </source>
</evidence>
<evidence type="ECO:0000313" key="3">
    <source>
        <dbReference type="Proteomes" id="UP001221142"/>
    </source>
</evidence>
<comment type="caution">
    <text evidence="2">The sequence shown here is derived from an EMBL/GenBank/DDBJ whole genome shotgun (WGS) entry which is preliminary data.</text>
</comment>
<protein>
    <recommendedName>
        <fullName evidence="1">HNH nuclease domain-containing protein</fullName>
    </recommendedName>
</protein>
<dbReference type="Proteomes" id="UP001221142">
    <property type="component" value="Unassembled WGS sequence"/>
</dbReference>
<reference evidence="2" key="1">
    <citation type="submission" date="2023-03" db="EMBL/GenBank/DDBJ databases">
        <title>Massive genome expansion in bonnet fungi (Mycena s.s.) driven by repeated elements and novel gene families across ecological guilds.</title>
        <authorList>
            <consortium name="Lawrence Berkeley National Laboratory"/>
            <person name="Harder C.B."/>
            <person name="Miyauchi S."/>
            <person name="Viragh M."/>
            <person name="Kuo A."/>
            <person name="Thoen E."/>
            <person name="Andreopoulos B."/>
            <person name="Lu D."/>
            <person name="Skrede I."/>
            <person name="Drula E."/>
            <person name="Henrissat B."/>
            <person name="Morin E."/>
            <person name="Kohler A."/>
            <person name="Barry K."/>
            <person name="LaButti K."/>
            <person name="Morin E."/>
            <person name="Salamov A."/>
            <person name="Lipzen A."/>
            <person name="Mereny Z."/>
            <person name="Hegedus B."/>
            <person name="Baldrian P."/>
            <person name="Stursova M."/>
            <person name="Weitz H."/>
            <person name="Taylor A."/>
            <person name="Grigoriev I.V."/>
            <person name="Nagy L.G."/>
            <person name="Martin F."/>
            <person name="Kauserud H."/>
        </authorList>
    </citation>
    <scope>NUCLEOTIDE SEQUENCE</scope>
    <source>
        <strain evidence="2">9284</strain>
    </source>
</reference>
<organism evidence="2 3">
    <name type="scientific">Roridomyces roridus</name>
    <dbReference type="NCBI Taxonomy" id="1738132"/>
    <lineage>
        <taxon>Eukaryota</taxon>
        <taxon>Fungi</taxon>
        <taxon>Dikarya</taxon>
        <taxon>Basidiomycota</taxon>
        <taxon>Agaricomycotina</taxon>
        <taxon>Agaricomycetes</taxon>
        <taxon>Agaricomycetidae</taxon>
        <taxon>Agaricales</taxon>
        <taxon>Marasmiineae</taxon>
        <taxon>Mycenaceae</taxon>
        <taxon>Roridomyces</taxon>
    </lineage>
</organism>
<dbReference type="AlphaFoldDB" id="A0AAD7F8H0"/>
<dbReference type="InterPro" id="IPR003615">
    <property type="entry name" value="HNH_nuc"/>
</dbReference>